<proteinExistence type="inferred from homology"/>
<dbReference type="Gene3D" id="2.60.40.1120">
    <property type="entry name" value="Carboxypeptidase-like, regulatory domain"/>
    <property type="match status" value="1"/>
</dbReference>
<dbReference type="SUPFAM" id="SSF49464">
    <property type="entry name" value="Carboxypeptidase regulatory domain-like"/>
    <property type="match status" value="1"/>
</dbReference>
<dbReference type="Gene3D" id="2.170.130.10">
    <property type="entry name" value="TonB-dependent receptor, plug domain"/>
    <property type="match status" value="1"/>
</dbReference>
<evidence type="ECO:0000313" key="13">
    <source>
        <dbReference type="EMBL" id="OUN02181.1"/>
    </source>
</evidence>
<dbReference type="OrthoDB" id="1109192at2"/>
<dbReference type="SUPFAM" id="SSF56935">
    <property type="entry name" value="Porins"/>
    <property type="match status" value="1"/>
</dbReference>
<reference evidence="14" key="1">
    <citation type="submission" date="2017-04" db="EMBL/GenBank/DDBJ databases">
        <title>Function of individual gut microbiota members based on whole genome sequencing of pure cultures obtained from chicken caecum.</title>
        <authorList>
            <person name="Medvecky M."/>
            <person name="Cejkova D."/>
            <person name="Polansky O."/>
            <person name="Karasova D."/>
            <person name="Kubasova T."/>
            <person name="Cizek A."/>
            <person name="Rychlik I."/>
        </authorList>
    </citation>
    <scope>NUCLEOTIDE SEQUENCE [LARGE SCALE GENOMIC DNA]</scope>
    <source>
        <strain evidence="14">An90</strain>
    </source>
</reference>
<evidence type="ECO:0000256" key="5">
    <source>
        <dbReference type="ARBA" id="ARBA00022692"/>
    </source>
</evidence>
<keyword evidence="4" id="KW-0410">Iron transport</keyword>
<dbReference type="Pfam" id="PF07715">
    <property type="entry name" value="Plug"/>
    <property type="match status" value="1"/>
</dbReference>
<dbReference type="InterPro" id="IPR012910">
    <property type="entry name" value="Plug_dom"/>
</dbReference>
<dbReference type="eggNOG" id="COG4771">
    <property type="taxonomic scope" value="Bacteria"/>
</dbReference>
<dbReference type="NCBIfam" id="TIGR04056">
    <property type="entry name" value="OMP_RagA_SusC"/>
    <property type="match status" value="1"/>
</dbReference>
<evidence type="ECO:0000256" key="9">
    <source>
        <dbReference type="ARBA" id="ARBA00023136"/>
    </source>
</evidence>
<dbReference type="PANTHER" id="PTHR32552:SF81">
    <property type="entry name" value="TONB-DEPENDENT OUTER MEMBRANE RECEPTOR"/>
    <property type="match status" value="1"/>
</dbReference>
<evidence type="ECO:0000256" key="6">
    <source>
        <dbReference type="ARBA" id="ARBA00023004"/>
    </source>
</evidence>
<keyword evidence="5 11" id="KW-0812">Transmembrane</keyword>
<evidence type="ECO:0000256" key="11">
    <source>
        <dbReference type="PROSITE-ProRule" id="PRU01360"/>
    </source>
</evidence>
<dbReference type="PROSITE" id="PS52016">
    <property type="entry name" value="TONB_DEPENDENT_REC_3"/>
    <property type="match status" value="1"/>
</dbReference>
<dbReference type="InterPro" id="IPR037066">
    <property type="entry name" value="Plug_dom_sf"/>
</dbReference>
<keyword evidence="10 11" id="KW-0998">Cell outer membrane</keyword>
<dbReference type="EMBL" id="NFHB01000009">
    <property type="protein sequence ID" value="OUN02181.1"/>
    <property type="molecule type" value="Genomic_DNA"/>
</dbReference>
<dbReference type="InterPro" id="IPR039426">
    <property type="entry name" value="TonB-dep_rcpt-like"/>
</dbReference>
<evidence type="ECO:0000256" key="8">
    <source>
        <dbReference type="ARBA" id="ARBA00023077"/>
    </source>
</evidence>
<dbReference type="NCBIfam" id="TIGR04057">
    <property type="entry name" value="SusC_RagA_signa"/>
    <property type="match status" value="1"/>
</dbReference>
<dbReference type="RefSeq" id="WP_087403257.1">
    <property type="nucleotide sequence ID" value="NZ_NFHB01000009.1"/>
</dbReference>
<evidence type="ECO:0000256" key="4">
    <source>
        <dbReference type="ARBA" id="ARBA00022496"/>
    </source>
</evidence>
<comment type="subcellular location">
    <subcellularLocation>
        <location evidence="1 11">Cell outer membrane</location>
        <topology evidence="1 11">Multi-pass membrane protein</topology>
    </subcellularLocation>
</comment>
<evidence type="ECO:0000259" key="12">
    <source>
        <dbReference type="Pfam" id="PF07715"/>
    </source>
</evidence>
<keyword evidence="2 11" id="KW-0813">Transport</keyword>
<feature type="domain" description="TonB-dependent receptor plug" evidence="12">
    <location>
        <begin position="95"/>
        <end position="193"/>
    </location>
</feature>
<evidence type="ECO:0000313" key="14">
    <source>
        <dbReference type="Proteomes" id="UP000195772"/>
    </source>
</evidence>
<protein>
    <submittedName>
        <fullName evidence="13">SusC/RagA family TonB-linked outer membrane protein</fullName>
    </submittedName>
</protein>
<dbReference type="Gene3D" id="2.40.170.20">
    <property type="entry name" value="TonB-dependent receptor, beta-barrel domain"/>
    <property type="match status" value="1"/>
</dbReference>
<dbReference type="InterPro" id="IPR023997">
    <property type="entry name" value="TonB-dep_OMP_SusC/RagA_CS"/>
</dbReference>
<keyword evidence="6" id="KW-0408">Iron</keyword>
<dbReference type="InterPro" id="IPR036942">
    <property type="entry name" value="Beta-barrel_TonB_sf"/>
</dbReference>
<keyword evidence="8" id="KW-0798">TonB box</keyword>
<comment type="similarity">
    <text evidence="11">Belongs to the TonB-dependent receptor family.</text>
</comment>
<evidence type="ECO:0000256" key="10">
    <source>
        <dbReference type="ARBA" id="ARBA00023237"/>
    </source>
</evidence>
<evidence type="ECO:0000256" key="1">
    <source>
        <dbReference type="ARBA" id="ARBA00004571"/>
    </source>
</evidence>
<comment type="caution">
    <text evidence="13">The sequence shown here is derived from an EMBL/GenBank/DDBJ whole genome shotgun (WGS) entry which is preliminary data.</text>
</comment>
<keyword evidence="7" id="KW-0406">Ion transport</keyword>
<evidence type="ECO:0000256" key="7">
    <source>
        <dbReference type="ARBA" id="ARBA00023065"/>
    </source>
</evidence>
<accession>A0A1Y3QR54</accession>
<dbReference type="Proteomes" id="UP000195772">
    <property type="component" value="Unassembled WGS sequence"/>
</dbReference>
<dbReference type="GO" id="GO:0009279">
    <property type="term" value="C:cell outer membrane"/>
    <property type="evidence" value="ECO:0007669"/>
    <property type="project" value="UniProtKB-SubCell"/>
</dbReference>
<gene>
    <name evidence="13" type="ORF">B5G41_12515</name>
</gene>
<evidence type="ECO:0000256" key="3">
    <source>
        <dbReference type="ARBA" id="ARBA00022452"/>
    </source>
</evidence>
<dbReference type="AlphaFoldDB" id="A0A1Y3QR54"/>
<dbReference type="PANTHER" id="PTHR32552">
    <property type="entry name" value="FERRICHROME IRON RECEPTOR-RELATED"/>
    <property type="match status" value="1"/>
</dbReference>
<dbReference type="GO" id="GO:0006826">
    <property type="term" value="P:iron ion transport"/>
    <property type="evidence" value="ECO:0007669"/>
    <property type="project" value="UniProtKB-KW"/>
</dbReference>
<sequence>MRRTVSGIVEDTHGAAVAGASVVIKGSSRGTLTDNAGHYALEGVEDGDLLEISFLGMLPQTVKVGAGRTSVDVVLSEDMIGLEDVVVTGYTTMKRKDITGSVSSISADRIERIPAYNITTALTGIAGIRMDGGSIRIRGTRSRNASNDPLIILDGIPYDETLASINPGDIESIDVLKDASSTAIYGARGANGVILITTKQARQGKTTVTYDGFVGAGVNNWGSLDVMDADEYIAFQREASRAAGTWHSEADDAKAFFGIELANMGKVDNDWMGKYFNKKRLWTSHSLTISAATDKSAYKIAFNYKNEDSRYKNAGHDHFYLTADLSHKVLPFLKVGLSSRAYYIVKNDKPDMFNQFLHMSPLTQTRNEDGSYNVYPFGDPFVKNPYMNESDDVYKDKTEEWKLFLRFFAQIDLAKGLTFNTNFAYSPAFSSRGYYYDNRSVSYTDERNVAFMHNNRKADWVWNNVLNYKRQFGRHNIDLTAVYEMQNRQTVNASMSGKDQESPAYLWYNMGRLTDSKSLSSGFVRSQMVSVVGRVQYSYDDRYIITASFREDGASQLSPGHKWAFFPSGAIAWRISEEPFLKDVEWISNLKLRASYGMTGNYSIAAYATAGTLHGKYANFNGGELHRPGLEPETRPTPDLEWERNKMLDIGLDFGFLKGRIHGTIDYYDSKSYDLLYLKVLPYTSGFNRAWTNIGDTRNRGWEVSLSTVPVETKDFHLGVNLSYYRNKEELVRLQDPKMKEDINNGLFVGYPVNGVHYNYKQVGIWQENEADLAAIYGQKPGEVKVADLDGNGKIDGNDRTILGTTRPDWVGGLQINAEWKNIDFSVDVYGEFGSLAHDGRSTSEWANQLGRWNTYKIDYWTPEKPSNRHPRPVEGQSIKYLDATGYYKNSYVNIRNITLGYTLPRAWMGRVVKKTRFYVTMNTPWRYSQFQNTGGISWWESFYIFGANVQF</sequence>
<name>A0A1Y3QR54_9BACT</name>
<organism evidence="13 14">
    <name type="scientific">Alistipes onderdonkii</name>
    <dbReference type="NCBI Taxonomy" id="328813"/>
    <lineage>
        <taxon>Bacteria</taxon>
        <taxon>Pseudomonadati</taxon>
        <taxon>Bacteroidota</taxon>
        <taxon>Bacteroidia</taxon>
        <taxon>Bacteroidales</taxon>
        <taxon>Rikenellaceae</taxon>
        <taxon>Alistipes</taxon>
    </lineage>
</organism>
<evidence type="ECO:0000256" key="2">
    <source>
        <dbReference type="ARBA" id="ARBA00022448"/>
    </source>
</evidence>
<dbReference type="InterPro" id="IPR023996">
    <property type="entry name" value="TonB-dep_OMP_SusC/RagA"/>
</dbReference>
<keyword evidence="3 11" id="KW-1134">Transmembrane beta strand</keyword>
<dbReference type="InterPro" id="IPR008969">
    <property type="entry name" value="CarboxyPept-like_regulatory"/>
</dbReference>
<keyword evidence="9 11" id="KW-0472">Membrane</keyword>
<dbReference type="Pfam" id="PF13715">
    <property type="entry name" value="CarbopepD_reg_2"/>
    <property type="match status" value="1"/>
</dbReference>